<evidence type="ECO:0000313" key="2">
    <source>
        <dbReference type="EMBL" id="MET3757382.1"/>
    </source>
</evidence>
<gene>
    <name evidence="2" type="ORF">ABID08_004763</name>
</gene>
<name>A0ABV2MPA9_9HYPH</name>
<dbReference type="RefSeq" id="WP_168301936.1">
    <property type="nucleotide sequence ID" value="NZ_CP071605.1"/>
</dbReference>
<dbReference type="GeneID" id="91151093"/>
<evidence type="ECO:0000256" key="1">
    <source>
        <dbReference type="SAM" id="MobiDB-lite"/>
    </source>
</evidence>
<organism evidence="2 3">
    <name type="scientific">Rhizobium binae</name>
    <dbReference type="NCBI Taxonomy" id="1138190"/>
    <lineage>
        <taxon>Bacteria</taxon>
        <taxon>Pseudomonadati</taxon>
        <taxon>Pseudomonadota</taxon>
        <taxon>Alphaproteobacteria</taxon>
        <taxon>Hyphomicrobiales</taxon>
        <taxon>Rhizobiaceae</taxon>
        <taxon>Rhizobium/Agrobacterium group</taxon>
        <taxon>Rhizobium</taxon>
    </lineage>
</organism>
<accession>A0ABV2MPA9</accession>
<keyword evidence="3" id="KW-1185">Reference proteome</keyword>
<feature type="region of interest" description="Disordered" evidence="1">
    <location>
        <begin position="1"/>
        <end position="30"/>
    </location>
</feature>
<proteinExistence type="predicted"/>
<reference evidence="2 3" key="1">
    <citation type="submission" date="2024-06" db="EMBL/GenBank/DDBJ databases">
        <title>Genomic Encyclopedia of Type Strains, Phase IV (KMG-IV): sequencing the most valuable type-strain genomes for metagenomic binning, comparative biology and taxonomic classification.</title>
        <authorList>
            <person name="Goeker M."/>
        </authorList>
    </citation>
    <scope>NUCLEOTIDE SEQUENCE [LARGE SCALE GENOMIC DNA]</scope>
    <source>
        <strain evidence="2 3">DSM 29288</strain>
    </source>
</reference>
<dbReference type="Proteomes" id="UP001549077">
    <property type="component" value="Unassembled WGS sequence"/>
</dbReference>
<comment type="caution">
    <text evidence="2">The sequence shown here is derived from an EMBL/GenBank/DDBJ whole genome shotgun (WGS) entry which is preliminary data.</text>
</comment>
<dbReference type="EMBL" id="JBEPMY010000017">
    <property type="protein sequence ID" value="MET3757382.1"/>
    <property type="molecule type" value="Genomic_DNA"/>
</dbReference>
<protein>
    <submittedName>
        <fullName evidence="2">Uncharacterized protein</fullName>
    </submittedName>
</protein>
<sequence>MQHSNPEANPRAPVSRYGDKSGIADGRVPDFRLQKSDDGDWQVLVISVRGSYWLRANHIELCDDGKRMNLSGANAFLREARRDGFKTEYVGPNGAAII</sequence>
<evidence type="ECO:0000313" key="3">
    <source>
        <dbReference type="Proteomes" id="UP001549077"/>
    </source>
</evidence>